<reference evidence="2" key="1">
    <citation type="journal article" date="2020" name="bioRxiv">
        <title>Comparative genomics of Chlamydomonas.</title>
        <authorList>
            <person name="Craig R.J."/>
            <person name="Hasan A.R."/>
            <person name="Ness R.W."/>
            <person name="Keightley P.D."/>
        </authorList>
    </citation>
    <scope>NUCLEOTIDE SEQUENCE</scope>
    <source>
        <strain evidence="2">CCAP 11/70</strain>
    </source>
</reference>
<feature type="compositionally biased region" description="Polar residues" evidence="1">
    <location>
        <begin position="224"/>
        <end position="235"/>
    </location>
</feature>
<feature type="compositionally biased region" description="Basic and acidic residues" evidence="1">
    <location>
        <begin position="491"/>
        <end position="500"/>
    </location>
</feature>
<evidence type="ECO:0000256" key="1">
    <source>
        <dbReference type="SAM" id="MobiDB-lite"/>
    </source>
</evidence>
<name>A0A835YE73_9CHLO</name>
<feature type="compositionally biased region" description="Basic and acidic residues" evidence="1">
    <location>
        <begin position="654"/>
        <end position="668"/>
    </location>
</feature>
<dbReference type="EMBL" id="JAEHOE010000015">
    <property type="protein sequence ID" value="KAG2497165.1"/>
    <property type="molecule type" value="Genomic_DNA"/>
</dbReference>
<proteinExistence type="predicted"/>
<protein>
    <submittedName>
        <fullName evidence="2">Uncharacterized protein</fullName>
    </submittedName>
</protein>
<feature type="compositionally biased region" description="Basic and acidic residues" evidence="1">
    <location>
        <begin position="447"/>
        <end position="477"/>
    </location>
</feature>
<dbReference type="Proteomes" id="UP000612055">
    <property type="component" value="Unassembled WGS sequence"/>
</dbReference>
<gene>
    <name evidence="2" type="ORF">HYH03_004755</name>
</gene>
<feature type="compositionally biased region" description="Gly residues" evidence="1">
    <location>
        <begin position="669"/>
        <end position="680"/>
    </location>
</feature>
<comment type="caution">
    <text evidence="2">The sequence shown here is derived from an EMBL/GenBank/DDBJ whole genome shotgun (WGS) entry which is preliminary data.</text>
</comment>
<sequence>MLTADFLVEVLLPVPDTLGSILLTHDEAQQLAAVTARLDATDGLHPAPHLARSLGLRGAFVALDPGNCQSSSTAVVIRRLQTVELHRGEVRVGDGSEVHPLAAVLPGPPTAQQWREACRELAGRLLRGEAEHMTAAELRSVCERLAVLQRCAAELPAPGQPLDAARRKALEGVLSAPMMDELTWALWRQELGKWRWDAERAAELAATGEIMKPGPEPSLEPQMALQSPKPSSDQEGPQRGTVPVAQGRRESSCEGAAIREAGPEPVAAVQPLTLLQPDQPLAEPGAGQDTSAHLATAATGPPLEGASSAPLPPRSPDASISASQHPPTCRPNRPSSRGGHSDWRSVEDWAADVDSLLMRQLGYKMAWEDVARAGLDIPPKFRGTLLLTGFLGRFGHLWTLSDPNRPKDQPLELTAIPPGEGAGDCTRERSRAEPGRGEGGSVSRSPPRQELRQGKARDSRLERADRNGASRPGRDRIQSQPGESGVTEGLPSRDRERERGGSQGPMCGPQQEPEGRVERDPHLALEWPIVQAWAESVYRFARKQPSYTVTATQLEGANLGVPSRLQGPLKLSAPPAALEPWLKQQRSLELRRAQQWERHMQQGRERERERQLEWELEVQQRGQQDHLHREQERDRHRDREWEWEREWRVALERDGHGQKADREWHQGGERGGAQGVGSGAPPGSASDRDWPQVQNWAVDVYRYLLTRVDHTAPVAALCSVGLAVPRQFLDGSVASFLSGPEFRALWSVGNAGLGRPLTVTAAPGALQPWLQAQTEREAERQQERDQDRRQEQGRGREGEEGTRERDRERQRQRDKTQQEGRDGTRRSERSPQGRRPPSPGGKPPTTENPPGSRGPSCRQDTAPGPRRGLSSAAPQGSPAAEAFAWDPEADYVRRLALHLAQQPGKSSSVYKLSSTAALRIPWNVLRGRRPIAWFKSHLGVWTVTTSDPVTLTLRPGALEALGLVPGRPAPDSVEGSKRRVATFLSEQPGRSATLPSLCKSGLSVPSPVLAGRSANNCCRENKSLWWLSKDETLT</sequence>
<dbReference type="AlphaFoldDB" id="A0A835YE73"/>
<feature type="region of interest" description="Disordered" evidence="1">
    <location>
        <begin position="773"/>
        <end position="880"/>
    </location>
</feature>
<feature type="region of interest" description="Disordered" evidence="1">
    <location>
        <begin position="400"/>
        <end position="518"/>
    </location>
</feature>
<feature type="compositionally biased region" description="Basic and acidic residues" evidence="1">
    <location>
        <begin position="774"/>
        <end position="831"/>
    </location>
</feature>
<feature type="compositionally biased region" description="Basic and acidic residues" evidence="1">
    <location>
        <begin position="425"/>
        <end position="436"/>
    </location>
</feature>
<accession>A0A835YE73</accession>
<feature type="region of interest" description="Disordered" evidence="1">
    <location>
        <begin position="208"/>
        <end position="254"/>
    </location>
</feature>
<organism evidence="2 3">
    <name type="scientific">Edaphochlamys debaryana</name>
    <dbReference type="NCBI Taxonomy" id="47281"/>
    <lineage>
        <taxon>Eukaryota</taxon>
        <taxon>Viridiplantae</taxon>
        <taxon>Chlorophyta</taxon>
        <taxon>core chlorophytes</taxon>
        <taxon>Chlorophyceae</taxon>
        <taxon>CS clade</taxon>
        <taxon>Chlamydomonadales</taxon>
        <taxon>Chlamydomonadales incertae sedis</taxon>
        <taxon>Edaphochlamys</taxon>
    </lineage>
</organism>
<feature type="region of interest" description="Disordered" evidence="1">
    <location>
        <begin position="654"/>
        <end position="691"/>
    </location>
</feature>
<evidence type="ECO:0000313" key="2">
    <source>
        <dbReference type="EMBL" id="KAG2497165.1"/>
    </source>
</evidence>
<feature type="region of interest" description="Disordered" evidence="1">
    <location>
        <begin position="297"/>
        <end position="343"/>
    </location>
</feature>
<keyword evidence="3" id="KW-1185">Reference proteome</keyword>
<evidence type="ECO:0000313" key="3">
    <source>
        <dbReference type="Proteomes" id="UP000612055"/>
    </source>
</evidence>